<evidence type="ECO:0000313" key="2">
    <source>
        <dbReference type="EMBL" id="WAB80530.1"/>
    </source>
</evidence>
<accession>A0A9E8MJ53</accession>
<keyword evidence="1" id="KW-1133">Transmembrane helix</keyword>
<keyword evidence="1" id="KW-0472">Membrane</keyword>
<organism evidence="2 3">
    <name type="scientific">Microcella daejeonensis</name>
    <dbReference type="NCBI Taxonomy" id="2994971"/>
    <lineage>
        <taxon>Bacteria</taxon>
        <taxon>Bacillati</taxon>
        <taxon>Actinomycetota</taxon>
        <taxon>Actinomycetes</taxon>
        <taxon>Micrococcales</taxon>
        <taxon>Microbacteriaceae</taxon>
        <taxon>Microcella</taxon>
    </lineage>
</organism>
<evidence type="ECO:0000313" key="3">
    <source>
        <dbReference type="Proteomes" id="UP001164706"/>
    </source>
</evidence>
<keyword evidence="3" id="KW-1185">Reference proteome</keyword>
<dbReference type="KEGG" id="mdb:OVN18_08075"/>
<evidence type="ECO:0000256" key="1">
    <source>
        <dbReference type="SAM" id="Phobius"/>
    </source>
</evidence>
<proteinExistence type="predicted"/>
<feature type="transmembrane region" description="Helical" evidence="1">
    <location>
        <begin position="12"/>
        <end position="30"/>
    </location>
</feature>
<reference evidence="2" key="1">
    <citation type="submission" date="2022-11" db="EMBL/GenBank/DDBJ databases">
        <title>Description of Microcella daejonensis nov. sp, isolated from riverside soil.</title>
        <authorList>
            <person name="Molina K.M."/>
            <person name="Kim S.B."/>
        </authorList>
    </citation>
    <scope>NUCLEOTIDE SEQUENCE</scope>
    <source>
        <strain evidence="2">MMS21-STM12</strain>
    </source>
</reference>
<dbReference type="AlphaFoldDB" id="A0A9E8MJ53"/>
<name>A0A9E8MJ53_9MICO</name>
<dbReference type="EMBL" id="CP113089">
    <property type="protein sequence ID" value="WAB80530.1"/>
    <property type="molecule type" value="Genomic_DNA"/>
</dbReference>
<dbReference type="Proteomes" id="UP001164706">
    <property type="component" value="Chromosome"/>
</dbReference>
<dbReference type="RefSeq" id="WP_267780199.1">
    <property type="nucleotide sequence ID" value="NZ_CP113089.1"/>
</dbReference>
<keyword evidence="1" id="KW-0812">Transmembrane</keyword>
<sequence length="79" mass="8097">MSQKGKHFTHPAYGIVPGIIAIALGLIAVVHPDRNGTEGPGVAGLLGIPLWGLGVGCIAIGAFFLVMGIRQAVLARPSR</sequence>
<gene>
    <name evidence="2" type="ORF">OVN18_08075</name>
</gene>
<feature type="transmembrane region" description="Helical" evidence="1">
    <location>
        <begin position="50"/>
        <end position="69"/>
    </location>
</feature>
<protein>
    <submittedName>
        <fullName evidence="2">Uncharacterized protein</fullName>
    </submittedName>
</protein>